<dbReference type="Proteomes" id="UP000032683">
    <property type="component" value="Unassembled WGS sequence"/>
</dbReference>
<organism evidence="4 5">
    <name type="scientific">Komagataeibacter xylinus NBRC 13693</name>
    <dbReference type="NCBI Taxonomy" id="1234668"/>
    <lineage>
        <taxon>Bacteria</taxon>
        <taxon>Pseudomonadati</taxon>
        <taxon>Pseudomonadota</taxon>
        <taxon>Alphaproteobacteria</taxon>
        <taxon>Acetobacterales</taxon>
        <taxon>Acetobacteraceae</taxon>
        <taxon>Komagataeibacter</taxon>
    </lineage>
</organism>
<reference evidence="4 5" key="1">
    <citation type="submission" date="2012-11" db="EMBL/GenBank/DDBJ databases">
        <title>Whole genome sequence of Gluconacetobacter xylinus NBRC 13693.</title>
        <authorList>
            <person name="Azuma Y."/>
            <person name="Higashiura N."/>
            <person name="Hirakawa H."/>
            <person name="Matsushita K."/>
        </authorList>
    </citation>
    <scope>NUCLEOTIDE SEQUENCE [LARGE SCALE GENOMIC DNA]</scope>
    <source>
        <strain evidence="4 5">NBRC 13693</strain>
    </source>
</reference>
<dbReference type="AlphaFoldDB" id="A0A0D6Q8L4"/>
<gene>
    <name evidence="4" type="ORF">Gxy13693_032_024</name>
</gene>
<dbReference type="PIRSF" id="PIRSF000897">
    <property type="entry name" value="Acid_Ptase_ClsA"/>
    <property type="match status" value="1"/>
</dbReference>
<dbReference type="InterPro" id="IPR001011">
    <property type="entry name" value="Acid_Pase_classA_bac"/>
</dbReference>
<comment type="similarity">
    <text evidence="1">Belongs to the class A bacterial acid phosphatase family.</text>
</comment>
<accession>A0A0D6Q8L4</accession>
<comment type="caution">
    <text evidence="4">The sequence shown here is derived from an EMBL/GenBank/DDBJ whole genome shotgun (WGS) entry which is preliminary data.</text>
</comment>
<feature type="signal peptide" evidence="2">
    <location>
        <begin position="1"/>
        <end position="22"/>
    </location>
</feature>
<dbReference type="PRINTS" id="PR00483">
    <property type="entry name" value="BACPHPHTASE"/>
</dbReference>
<dbReference type="InterPro" id="IPR000326">
    <property type="entry name" value="PAP2/HPO"/>
</dbReference>
<dbReference type="GO" id="GO:0003993">
    <property type="term" value="F:acid phosphatase activity"/>
    <property type="evidence" value="ECO:0007669"/>
    <property type="project" value="UniProtKB-EC"/>
</dbReference>
<evidence type="ECO:0000256" key="2">
    <source>
        <dbReference type="SAM" id="SignalP"/>
    </source>
</evidence>
<dbReference type="Pfam" id="PF01569">
    <property type="entry name" value="PAP2"/>
    <property type="match status" value="1"/>
</dbReference>
<evidence type="ECO:0000259" key="3">
    <source>
        <dbReference type="SMART" id="SM00014"/>
    </source>
</evidence>
<feature type="domain" description="Phosphatidic acid phosphatase type 2/haloperoxidase" evidence="3">
    <location>
        <begin position="103"/>
        <end position="219"/>
    </location>
</feature>
<keyword evidence="2" id="KW-0732">Signal</keyword>
<comment type="catalytic activity">
    <reaction evidence="1">
        <text>a phosphate monoester + H2O = an alcohol + phosphate</text>
        <dbReference type="Rhea" id="RHEA:15017"/>
        <dbReference type="ChEBI" id="CHEBI:15377"/>
        <dbReference type="ChEBI" id="CHEBI:30879"/>
        <dbReference type="ChEBI" id="CHEBI:43474"/>
        <dbReference type="ChEBI" id="CHEBI:67140"/>
        <dbReference type="EC" id="3.1.3.2"/>
    </reaction>
</comment>
<sequence length="266" mass="28856">MARIYFRPVLSLFFLFLGATPAACHVAKASTATDMTAMPVFVPPPPPPGSEMDHSDRAIFDTTRKLKGTERWVLAAHDSDLTVPVLLEDFSCAAGFRLDAERAPHLAALLERMKDFIKPTVSAEKKYWHRSRPFVQMPDAPLCLARPPGEKPSFAYPSGHTTDGWATALLLARLLPDRAASIMERGRIFGESRVVCGVHWATDVWAGYMNGATLFSLFATAPDVTPLFGAAQADIAALQKAPAAPNPAACRAEHDAAMFSPLTQVP</sequence>
<evidence type="ECO:0000313" key="4">
    <source>
        <dbReference type="EMBL" id="GAN99764.1"/>
    </source>
</evidence>
<feature type="chain" id="PRO_5002310501" description="Acid phosphatase" evidence="2">
    <location>
        <begin position="23"/>
        <end position="266"/>
    </location>
</feature>
<dbReference type="SUPFAM" id="SSF48317">
    <property type="entry name" value="Acid phosphatase/Vanadium-dependent haloperoxidase"/>
    <property type="match status" value="1"/>
</dbReference>
<dbReference type="EMBL" id="BANJ01000032">
    <property type="protein sequence ID" value="GAN99764.1"/>
    <property type="molecule type" value="Genomic_DNA"/>
</dbReference>
<proteinExistence type="inferred from homology"/>
<evidence type="ECO:0000256" key="1">
    <source>
        <dbReference type="PIRNR" id="PIRNR000897"/>
    </source>
</evidence>
<dbReference type="CDD" id="cd03397">
    <property type="entry name" value="PAP2_acid_phosphatase"/>
    <property type="match status" value="1"/>
</dbReference>
<dbReference type="Gene3D" id="1.20.144.10">
    <property type="entry name" value="Phosphatidic acid phosphatase type 2/haloperoxidase"/>
    <property type="match status" value="1"/>
</dbReference>
<dbReference type="InterPro" id="IPR036938">
    <property type="entry name" value="PAP2/HPO_sf"/>
</dbReference>
<dbReference type="GO" id="GO:0030288">
    <property type="term" value="C:outer membrane-bounded periplasmic space"/>
    <property type="evidence" value="ECO:0007669"/>
    <property type="project" value="InterPro"/>
</dbReference>
<dbReference type="EC" id="3.1.3.2" evidence="1"/>
<protein>
    <recommendedName>
        <fullName evidence="1">Acid phosphatase</fullName>
        <ecNumber evidence="1">3.1.3.2</ecNumber>
    </recommendedName>
</protein>
<name>A0A0D6Q8L4_KOMXY</name>
<dbReference type="SMART" id="SM00014">
    <property type="entry name" value="acidPPc"/>
    <property type="match status" value="1"/>
</dbReference>
<evidence type="ECO:0000313" key="5">
    <source>
        <dbReference type="Proteomes" id="UP000032683"/>
    </source>
</evidence>
<keyword evidence="1" id="KW-0378">Hydrolase</keyword>